<dbReference type="Proteomes" id="UP001526430">
    <property type="component" value="Unassembled WGS sequence"/>
</dbReference>
<accession>A0ABT3NYS1</accession>
<dbReference type="PANTHER" id="PTHR21016:SF25">
    <property type="entry name" value="TM2 DOMAIN-CONTAINING PROTEIN DDB_G0277895-RELATED"/>
    <property type="match status" value="1"/>
</dbReference>
<evidence type="ECO:0000256" key="1">
    <source>
        <dbReference type="ARBA" id="ARBA00004141"/>
    </source>
</evidence>
<name>A0ABT3NYS1_9PROT</name>
<evidence type="ECO:0000259" key="6">
    <source>
        <dbReference type="Pfam" id="PF05154"/>
    </source>
</evidence>
<evidence type="ECO:0000256" key="4">
    <source>
        <dbReference type="ARBA" id="ARBA00023136"/>
    </source>
</evidence>
<keyword evidence="3 5" id="KW-1133">Transmembrane helix</keyword>
<dbReference type="InterPro" id="IPR007829">
    <property type="entry name" value="TM2"/>
</dbReference>
<dbReference type="Pfam" id="PF05154">
    <property type="entry name" value="TM2"/>
    <property type="match status" value="1"/>
</dbReference>
<evidence type="ECO:0000256" key="3">
    <source>
        <dbReference type="ARBA" id="ARBA00022989"/>
    </source>
</evidence>
<keyword evidence="4 5" id="KW-0472">Membrane</keyword>
<dbReference type="PANTHER" id="PTHR21016">
    <property type="entry name" value="BETA-AMYLOID BINDING PROTEIN-RELATED"/>
    <property type="match status" value="1"/>
</dbReference>
<comment type="caution">
    <text evidence="7">The sequence shown here is derived from an EMBL/GenBank/DDBJ whole genome shotgun (WGS) entry which is preliminary data.</text>
</comment>
<dbReference type="RefSeq" id="WP_301591492.1">
    <property type="nucleotide sequence ID" value="NZ_JAPFQI010000015.1"/>
</dbReference>
<dbReference type="EMBL" id="JAPFQI010000015">
    <property type="protein sequence ID" value="MCW8087314.1"/>
    <property type="molecule type" value="Genomic_DNA"/>
</dbReference>
<protein>
    <submittedName>
        <fullName evidence="7">TM2 domain-containing protein</fullName>
    </submittedName>
</protein>
<keyword evidence="8" id="KW-1185">Reference proteome</keyword>
<feature type="domain" description="TM2" evidence="6">
    <location>
        <begin position="16"/>
        <end position="79"/>
    </location>
</feature>
<proteinExistence type="predicted"/>
<keyword evidence="2 5" id="KW-0812">Transmembrane</keyword>
<feature type="transmembrane region" description="Helical" evidence="5">
    <location>
        <begin position="47"/>
        <end position="67"/>
    </location>
</feature>
<reference evidence="7 8" key="1">
    <citation type="submission" date="2022-10" db="EMBL/GenBank/DDBJ databases">
        <title>Roseococcus glaciei nov., sp. nov., isolated from glacier.</title>
        <authorList>
            <person name="Liu Q."/>
            <person name="Xin Y.-H."/>
        </authorList>
    </citation>
    <scope>NUCLEOTIDE SEQUENCE [LARGE SCALE GENOMIC DNA]</scope>
    <source>
        <strain evidence="7 8">MDT2-1-1</strain>
    </source>
</reference>
<organism evidence="7 8">
    <name type="scientific">Sabulicella glaciei</name>
    <dbReference type="NCBI Taxonomy" id="2984948"/>
    <lineage>
        <taxon>Bacteria</taxon>
        <taxon>Pseudomonadati</taxon>
        <taxon>Pseudomonadota</taxon>
        <taxon>Alphaproteobacteria</taxon>
        <taxon>Acetobacterales</taxon>
        <taxon>Acetobacteraceae</taxon>
        <taxon>Sabulicella</taxon>
    </lineage>
</organism>
<sequence>MPPSDDALARMRFDANRKSLIAAYVLWFLLGYGGVHRMYLGRWVSGVIMLGLFAMSWVLTFVFIGYAGLGLIFLWWLLDALLIPGMARSADQRMIDTLRR</sequence>
<evidence type="ECO:0000256" key="2">
    <source>
        <dbReference type="ARBA" id="ARBA00022692"/>
    </source>
</evidence>
<feature type="transmembrane region" description="Helical" evidence="5">
    <location>
        <begin position="20"/>
        <end position="40"/>
    </location>
</feature>
<comment type="subcellular location">
    <subcellularLocation>
        <location evidence="1">Membrane</location>
        <topology evidence="1">Multi-pass membrane protein</topology>
    </subcellularLocation>
</comment>
<evidence type="ECO:0000313" key="8">
    <source>
        <dbReference type="Proteomes" id="UP001526430"/>
    </source>
</evidence>
<evidence type="ECO:0000256" key="5">
    <source>
        <dbReference type="SAM" id="Phobius"/>
    </source>
</evidence>
<dbReference type="InterPro" id="IPR050932">
    <property type="entry name" value="TM2D1-3-like"/>
</dbReference>
<evidence type="ECO:0000313" key="7">
    <source>
        <dbReference type="EMBL" id="MCW8087314.1"/>
    </source>
</evidence>
<gene>
    <name evidence="7" type="ORF">OF850_16895</name>
</gene>